<dbReference type="InterPro" id="IPR058647">
    <property type="entry name" value="BSH_CzcB-like"/>
</dbReference>
<dbReference type="PANTHER" id="PTHR30097">
    <property type="entry name" value="CATION EFFLUX SYSTEM PROTEIN CUSB"/>
    <property type="match status" value="1"/>
</dbReference>
<dbReference type="InterPro" id="IPR051909">
    <property type="entry name" value="MFP_Cation_Efflux"/>
</dbReference>
<accession>A0A1G9SEY5</accession>
<dbReference type="Gene3D" id="2.40.420.20">
    <property type="match status" value="1"/>
</dbReference>
<dbReference type="OrthoDB" id="9814657at2"/>
<keyword evidence="7" id="KW-1185">Reference proteome</keyword>
<dbReference type="Pfam" id="PF25954">
    <property type="entry name" value="Beta-barrel_RND_2"/>
    <property type="match status" value="1"/>
</dbReference>
<dbReference type="Gene3D" id="2.40.50.100">
    <property type="match status" value="1"/>
</dbReference>
<dbReference type="GO" id="GO:0022857">
    <property type="term" value="F:transmembrane transporter activity"/>
    <property type="evidence" value="ECO:0007669"/>
    <property type="project" value="InterPro"/>
</dbReference>
<dbReference type="SUPFAM" id="SSF111369">
    <property type="entry name" value="HlyD-like secretion proteins"/>
    <property type="match status" value="1"/>
</dbReference>
<dbReference type="RefSeq" id="WP_074606421.1">
    <property type="nucleotide sequence ID" value="NZ_FNGY01000003.1"/>
</dbReference>
<dbReference type="Proteomes" id="UP000183200">
    <property type="component" value="Unassembled WGS sequence"/>
</dbReference>
<dbReference type="GO" id="GO:0016020">
    <property type="term" value="C:membrane"/>
    <property type="evidence" value="ECO:0007669"/>
    <property type="project" value="InterPro"/>
</dbReference>
<dbReference type="PROSITE" id="PS51257">
    <property type="entry name" value="PROKAR_LIPOPROTEIN"/>
    <property type="match status" value="1"/>
</dbReference>
<dbReference type="AlphaFoldDB" id="A0A1G9SEY5"/>
<name>A0A1G9SEY5_9SPHI</name>
<evidence type="ECO:0000256" key="3">
    <source>
        <dbReference type="SAM" id="SignalP"/>
    </source>
</evidence>
<keyword evidence="2" id="KW-0813">Transport</keyword>
<keyword evidence="3" id="KW-0732">Signal</keyword>
<proteinExistence type="inferred from homology"/>
<organism evidence="6 7">
    <name type="scientific">Pedobacter steynii</name>
    <dbReference type="NCBI Taxonomy" id="430522"/>
    <lineage>
        <taxon>Bacteria</taxon>
        <taxon>Pseudomonadati</taxon>
        <taxon>Bacteroidota</taxon>
        <taxon>Sphingobacteriia</taxon>
        <taxon>Sphingobacteriales</taxon>
        <taxon>Sphingobacteriaceae</taxon>
        <taxon>Pedobacter</taxon>
    </lineage>
</organism>
<dbReference type="GO" id="GO:0030313">
    <property type="term" value="C:cell envelope"/>
    <property type="evidence" value="ECO:0007669"/>
    <property type="project" value="TreeGrafter"/>
</dbReference>
<gene>
    <name evidence="6" type="ORF">SAMN05421820_103574</name>
</gene>
<dbReference type="GO" id="GO:0015679">
    <property type="term" value="P:plasma membrane copper ion transport"/>
    <property type="evidence" value="ECO:0007669"/>
    <property type="project" value="TreeGrafter"/>
</dbReference>
<dbReference type="InterPro" id="IPR058792">
    <property type="entry name" value="Beta-barrel_RND_2"/>
</dbReference>
<evidence type="ECO:0000259" key="5">
    <source>
        <dbReference type="Pfam" id="PF25973"/>
    </source>
</evidence>
<feature type="signal peptide" evidence="3">
    <location>
        <begin position="1"/>
        <end position="21"/>
    </location>
</feature>
<dbReference type="Gene3D" id="2.40.30.170">
    <property type="match status" value="1"/>
</dbReference>
<evidence type="ECO:0000256" key="2">
    <source>
        <dbReference type="ARBA" id="ARBA00022448"/>
    </source>
</evidence>
<evidence type="ECO:0000313" key="6">
    <source>
        <dbReference type="EMBL" id="SDM33951.1"/>
    </source>
</evidence>
<dbReference type="PANTHER" id="PTHR30097:SF4">
    <property type="entry name" value="SLR6042 PROTEIN"/>
    <property type="match status" value="1"/>
</dbReference>
<feature type="domain" description="CusB-like beta-barrel" evidence="4">
    <location>
        <begin position="232"/>
        <end position="302"/>
    </location>
</feature>
<evidence type="ECO:0000256" key="1">
    <source>
        <dbReference type="ARBA" id="ARBA00009477"/>
    </source>
</evidence>
<dbReference type="NCBIfam" id="TIGR01730">
    <property type="entry name" value="RND_mfp"/>
    <property type="match status" value="1"/>
</dbReference>
<comment type="similarity">
    <text evidence="1">Belongs to the membrane fusion protein (MFP) (TC 8.A.1) family.</text>
</comment>
<dbReference type="Pfam" id="PF25973">
    <property type="entry name" value="BSH_CzcB"/>
    <property type="match status" value="1"/>
</dbReference>
<protein>
    <submittedName>
        <fullName evidence="6">Membrane fusion protein, cobalt-zinc-cadmium efflux system</fullName>
    </submittedName>
</protein>
<sequence length="381" mass="42134">MKTNTILSLSFLLLLMSCANAEKEATKEVSRPAVKQENNIVQFTAEQKKIAGITTGMPEKRGMSSMLNVNGLVDVPPENVFSISIPLGGYIRKTNLIPGMMVRKGAVLATIEDQQYVQLQQDYLMAKNKLKFAESDYIRQKGLNATKATSDKLFQQTESDFNQQKIMVKSLAEQLQLIGLNPLTLTAGNISRRIQIYSPIDGHVTKVNVNTGKYVNATDVLFELINPKKLHVNLTVLENDASSLKEGQKIVCTTNRNPDKKYLATIHLISPAIGEDRSISVHCDLENYGKELLPGTYLNAAVKLNHASVTAVPDEAVVKWENKFYVFTDEGNHQYKMIGVEPGILSEGFTEIKSPLPAKNIVMKNAYAILMKMKNGGEEGA</sequence>
<evidence type="ECO:0000313" key="7">
    <source>
        <dbReference type="Proteomes" id="UP000183200"/>
    </source>
</evidence>
<reference evidence="7" key="1">
    <citation type="submission" date="2016-10" db="EMBL/GenBank/DDBJ databases">
        <authorList>
            <person name="Varghese N."/>
            <person name="Submissions S."/>
        </authorList>
    </citation>
    <scope>NUCLEOTIDE SEQUENCE [LARGE SCALE GENOMIC DNA]</scope>
    <source>
        <strain evidence="7">DSM 19110</strain>
    </source>
</reference>
<dbReference type="Gene3D" id="1.10.287.470">
    <property type="entry name" value="Helix hairpin bin"/>
    <property type="match status" value="1"/>
</dbReference>
<feature type="chain" id="PRO_5010367343" evidence="3">
    <location>
        <begin position="22"/>
        <end position="381"/>
    </location>
</feature>
<dbReference type="InterPro" id="IPR006143">
    <property type="entry name" value="RND_pump_MFP"/>
</dbReference>
<dbReference type="GO" id="GO:0060003">
    <property type="term" value="P:copper ion export"/>
    <property type="evidence" value="ECO:0007669"/>
    <property type="project" value="TreeGrafter"/>
</dbReference>
<feature type="domain" description="CzcB-like barrel-sandwich hybrid" evidence="5">
    <location>
        <begin position="83"/>
        <end position="224"/>
    </location>
</feature>
<dbReference type="EMBL" id="FNGY01000003">
    <property type="protein sequence ID" value="SDM33951.1"/>
    <property type="molecule type" value="Genomic_DNA"/>
</dbReference>
<evidence type="ECO:0000259" key="4">
    <source>
        <dbReference type="Pfam" id="PF25954"/>
    </source>
</evidence>